<proteinExistence type="predicted"/>
<dbReference type="Gene3D" id="3.80.10.10">
    <property type="entry name" value="Ribonuclease Inhibitor"/>
    <property type="match status" value="1"/>
</dbReference>
<dbReference type="InterPro" id="IPR032675">
    <property type="entry name" value="LRR_dom_sf"/>
</dbReference>
<sequence length="531" mass="59061">MAPRKKKYRHKHLSIVQSQIFSKYFPLTSIDTLPDDVLLEVFDHYRTVSAGDWARSEGWYKLAHTSRRWRRLVFASSLRLNLQLRCTFGTPVRDMIDHSPAFPLILDYGPRLLNTWTPADEDGLLFALQHLSRANEIMLSAPQSTLAEMTAAMLEAAPRLEHLTLHSQSAEFVLPKSFLDGNAPQLRHLILTGISLATLHPLLPSATDLVSLVLERVPSSAYFSPESLIAHIRSMPHLQTLSIGFLSALPRPDLGSVRFLRSGQTSQARIELPALTQLVYRGVSAYLESLLARVRTPLLQDIDVTLFNQLTLRLPRTCTFISDLELFRPTSARIDFAQTSAHILLFTTSAALQPSEPLSQSPDMSLSVSCNRLDFQVSAMAQICSSLSGNIGSGAGAHLLLPVEELMLGFHQGELSEEWRGEEVIDPSLWRALLAPFRQTRMLRVHVALAADLERALRPPQPHSTDGPAFIGEEVGLEQELLLPELRTIVLLHGDDEGMLAGASEALSAFVDERNRAGHPVNVERQDLSRL</sequence>
<reference evidence="1" key="2">
    <citation type="journal article" date="2020" name="Nat. Commun.">
        <title>Large-scale genome sequencing of mycorrhizal fungi provides insights into the early evolution of symbiotic traits.</title>
        <authorList>
            <person name="Miyauchi S."/>
            <person name="Kiss E."/>
            <person name="Kuo A."/>
            <person name="Drula E."/>
            <person name="Kohler A."/>
            <person name="Sanchez-Garcia M."/>
            <person name="Morin E."/>
            <person name="Andreopoulos B."/>
            <person name="Barry K.W."/>
            <person name="Bonito G."/>
            <person name="Buee M."/>
            <person name="Carver A."/>
            <person name="Chen C."/>
            <person name="Cichocki N."/>
            <person name="Clum A."/>
            <person name="Culley D."/>
            <person name="Crous P.W."/>
            <person name="Fauchery L."/>
            <person name="Girlanda M."/>
            <person name="Hayes R.D."/>
            <person name="Keri Z."/>
            <person name="LaButti K."/>
            <person name="Lipzen A."/>
            <person name="Lombard V."/>
            <person name="Magnuson J."/>
            <person name="Maillard F."/>
            <person name="Murat C."/>
            <person name="Nolan M."/>
            <person name="Ohm R.A."/>
            <person name="Pangilinan J."/>
            <person name="Pereira M.F."/>
            <person name="Perotto S."/>
            <person name="Peter M."/>
            <person name="Pfister S."/>
            <person name="Riley R."/>
            <person name="Sitrit Y."/>
            <person name="Stielow J.B."/>
            <person name="Szollosi G."/>
            <person name="Zifcakova L."/>
            <person name="Stursova M."/>
            <person name="Spatafora J.W."/>
            <person name="Tedersoo L."/>
            <person name="Vaario L.M."/>
            <person name="Yamada A."/>
            <person name="Yan M."/>
            <person name="Wang P."/>
            <person name="Xu J."/>
            <person name="Bruns T."/>
            <person name="Baldrian P."/>
            <person name="Vilgalys R."/>
            <person name="Dunand C."/>
            <person name="Henrissat B."/>
            <person name="Grigoriev I.V."/>
            <person name="Hibbett D."/>
            <person name="Nagy L.G."/>
            <person name="Martin F.M."/>
        </authorList>
    </citation>
    <scope>NUCLEOTIDE SEQUENCE</scope>
    <source>
        <strain evidence="1">Prilba</strain>
    </source>
</reference>
<dbReference type="SUPFAM" id="SSF52047">
    <property type="entry name" value="RNI-like"/>
    <property type="match status" value="1"/>
</dbReference>
<organism evidence="1 3">
    <name type="scientific">Russula ochroleuca</name>
    <dbReference type="NCBI Taxonomy" id="152965"/>
    <lineage>
        <taxon>Eukaryota</taxon>
        <taxon>Fungi</taxon>
        <taxon>Dikarya</taxon>
        <taxon>Basidiomycota</taxon>
        <taxon>Agaricomycotina</taxon>
        <taxon>Agaricomycetes</taxon>
        <taxon>Russulales</taxon>
        <taxon>Russulaceae</taxon>
        <taxon>Russula</taxon>
    </lineage>
</organism>
<accession>A0A9P5JV65</accession>
<dbReference type="EMBL" id="WHVB01000025">
    <property type="protein sequence ID" value="KAF8470479.1"/>
    <property type="molecule type" value="Genomic_DNA"/>
</dbReference>
<protein>
    <recommendedName>
        <fullName evidence="4">F-box domain-containing protein</fullName>
    </recommendedName>
</protein>
<evidence type="ECO:0008006" key="4">
    <source>
        <dbReference type="Google" id="ProtNLM"/>
    </source>
</evidence>
<evidence type="ECO:0000313" key="3">
    <source>
        <dbReference type="Proteomes" id="UP000759537"/>
    </source>
</evidence>
<evidence type="ECO:0000313" key="2">
    <source>
        <dbReference type="EMBL" id="KAF8470479.1"/>
    </source>
</evidence>
<dbReference type="AlphaFoldDB" id="A0A9P5JV65"/>
<reference evidence="1" key="1">
    <citation type="submission" date="2019-10" db="EMBL/GenBank/DDBJ databases">
        <authorList>
            <consortium name="DOE Joint Genome Institute"/>
            <person name="Kuo A."/>
            <person name="Miyauchi S."/>
            <person name="Kiss E."/>
            <person name="Drula E."/>
            <person name="Kohler A."/>
            <person name="Sanchez-Garcia M."/>
            <person name="Andreopoulos B."/>
            <person name="Barry K.W."/>
            <person name="Bonito G."/>
            <person name="Buee M."/>
            <person name="Carver A."/>
            <person name="Chen C."/>
            <person name="Cichocki N."/>
            <person name="Clum A."/>
            <person name="Culley D."/>
            <person name="Crous P.W."/>
            <person name="Fauchery L."/>
            <person name="Girlanda M."/>
            <person name="Hayes R."/>
            <person name="Keri Z."/>
            <person name="LaButti K."/>
            <person name="Lipzen A."/>
            <person name="Lombard V."/>
            <person name="Magnuson J."/>
            <person name="Maillard F."/>
            <person name="Morin E."/>
            <person name="Murat C."/>
            <person name="Nolan M."/>
            <person name="Ohm R."/>
            <person name="Pangilinan J."/>
            <person name="Pereira M."/>
            <person name="Perotto S."/>
            <person name="Peter M."/>
            <person name="Riley R."/>
            <person name="Sitrit Y."/>
            <person name="Stielow B."/>
            <person name="Szollosi G."/>
            <person name="Zifcakova L."/>
            <person name="Stursova M."/>
            <person name="Spatafora J.W."/>
            <person name="Tedersoo L."/>
            <person name="Vaario L.-M."/>
            <person name="Yamada A."/>
            <person name="Yan M."/>
            <person name="Wang P."/>
            <person name="Xu J."/>
            <person name="Bruns T."/>
            <person name="Baldrian P."/>
            <person name="Vilgalys R."/>
            <person name="Henrissat B."/>
            <person name="Grigoriev I.V."/>
            <person name="Hibbett D."/>
            <person name="Nagy L.G."/>
            <person name="Martin F.M."/>
        </authorList>
    </citation>
    <scope>NUCLEOTIDE SEQUENCE</scope>
    <source>
        <strain evidence="1">Prilba</strain>
    </source>
</reference>
<comment type="caution">
    <text evidence="1">The sequence shown here is derived from an EMBL/GenBank/DDBJ whole genome shotgun (WGS) entry which is preliminary data.</text>
</comment>
<gene>
    <name evidence="2" type="ORF">DFH94DRAFT_696939</name>
    <name evidence="1" type="ORF">DFH94DRAFT_699794</name>
</gene>
<dbReference type="EMBL" id="WHVB01000093">
    <property type="protein sequence ID" value="KAF8462353.1"/>
    <property type="molecule type" value="Genomic_DNA"/>
</dbReference>
<evidence type="ECO:0000313" key="1">
    <source>
        <dbReference type="EMBL" id="KAF8462353.1"/>
    </source>
</evidence>
<keyword evidence="3" id="KW-1185">Reference proteome</keyword>
<dbReference type="OrthoDB" id="3181888at2759"/>
<name>A0A9P5JV65_9AGAM</name>
<dbReference type="Proteomes" id="UP000759537">
    <property type="component" value="Unassembled WGS sequence"/>
</dbReference>